<dbReference type="RefSeq" id="WP_165898745.1">
    <property type="nucleotide sequence ID" value="NZ_SLUI01000001.1"/>
</dbReference>
<dbReference type="AlphaFoldDB" id="A0A4R1Q4J5"/>
<comment type="caution">
    <text evidence="1">The sequence shown here is derived from an EMBL/GenBank/DDBJ whole genome shotgun (WGS) entry which is preliminary data.</text>
</comment>
<organism evidence="1 2">
    <name type="scientific">Anaerospora hongkongensis</name>
    <dbReference type="NCBI Taxonomy" id="244830"/>
    <lineage>
        <taxon>Bacteria</taxon>
        <taxon>Bacillati</taxon>
        <taxon>Bacillota</taxon>
        <taxon>Negativicutes</taxon>
        <taxon>Selenomonadales</taxon>
        <taxon>Sporomusaceae</taxon>
        <taxon>Anaerospora</taxon>
    </lineage>
</organism>
<accession>A0A4R1Q4J5</accession>
<dbReference type="Proteomes" id="UP000295063">
    <property type="component" value="Unassembled WGS sequence"/>
</dbReference>
<proteinExistence type="predicted"/>
<reference evidence="1 2" key="1">
    <citation type="submission" date="2019-03" db="EMBL/GenBank/DDBJ databases">
        <title>Genomic Encyclopedia of Type Strains, Phase IV (KMG-IV): sequencing the most valuable type-strain genomes for metagenomic binning, comparative biology and taxonomic classification.</title>
        <authorList>
            <person name="Goeker M."/>
        </authorList>
    </citation>
    <scope>NUCLEOTIDE SEQUENCE [LARGE SCALE GENOMIC DNA]</scope>
    <source>
        <strain evidence="1 2">DSM 15969</strain>
    </source>
</reference>
<gene>
    <name evidence="1" type="ORF">EV210_101204</name>
</gene>
<protein>
    <submittedName>
        <fullName evidence="1">Uncharacterized protein</fullName>
    </submittedName>
</protein>
<keyword evidence="2" id="KW-1185">Reference proteome</keyword>
<dbReference type="EMBL" id="SLUI01000001">
    <property type="protein sequence ID" value="TCL40004.1"/>
    <property type="molecule type" value="Genomic_DNA"/>
</dbReference>
<evidence type="ECO:0000313" key="2">
    <source>
        <dbReference type="Proteomes" id="UP000295063"/>
    </source>
</evidence>
<name>A0A4R1Q4J5_9FIRM</name>
<sequence length="50" mass="5318">MSCKCASYDPDSGRWDCSVSGSGCMYMVPNSKRCAKDYGEGPDAESGGRD</sequence>
<evidence type="ECO:0000313" key="1">
    <source>
        <dbReference type="EMBL" id="TCL40004.1"/>
    </source>
</evidence>